<dbReference type="InterPro" id="IPR001434">
    <property type="entry name" value="OmcB-like_DUF11"/>
</dbReference>
<evidence type="ECO:0000259" key="4">
    <source>
        <dbReference type="PROSITE" id="PS50853"/>
    </source>
</evidence>
<dbReference type="Pfam" id="PF00041">
    <property type="entry name" value="fn3"/>
    <property type="match status" value="1"/>
</dbReference>
<accession>A0A3S0RUG2</accession>
<gene>
    <name evidence="6" type="ORF">EK386_14700</name>
</gene>
<feature type="signal peptide" evidence="3">
    <location>
        <begin position="1"/>
        <end position="29"/>
    </location>
</feature>
<keyword evidence="7" id="KW-1185">Reference proteome</keyword>
<feature type="domain" description="SLH" evidence="5">
    <location>
        <begin position="2742"/>
        <end position="2801"/>
    </location>
</feature>
<evidence type="ECO:0000256" key="3">
    <source>
        <dbReference type="SAM" id="SignalP"/>
    </source>
</evidence>
<feature type="compositionally biased region" description="Low complexity" evidence="2">
    <location>
        <begin position="2420"/>
        <end position="2429"/>
    </location>
</feature>
<dbReference type="PROSITE" id="PS51272">
    <property type="entry name" value="SLH"/>
    <property type="match status" value="3"/>
</dbReference>
<feature type="chain" id="PRO_5018677240" evidence="3">
    <location>
        <begin position="30"/>
        <end position="2801"/>
    </location>
</feature>
<organism evidence="6 7">
    <name type="scientific">Lysinibacillus antri</name>
    <dbReference type="NCBI Taxonomy" id="2498145"/>
    <lineage>
        <taxon>Bacteria</taxon>
        <taxon>Bacillati</taxon>
        <taxon>Bacillota</taxon>
        <taxon>Bacilli</taxon>
        <taxon>Bacillales</taxon>
        <taxon>Bacillaceae</taxon>
        <taxon>Lysinibacillus</taxon>
    </lineage>
</organism>
<dbReference type="Pfam" id="PF00395">
    <property type="entry name" value="SLH"/>
    <property type="match status" value="3"/>
</dbReference>
<dbReference type="PROSITE" id="PS50853">
    <property type="entry name" value="FN3"/>
    <property type="match status" value="1"/>
</dbReference>
<evidence type="ECO:0000259" key="5">
    <source>
        <dbReference type="PROSITE" id="PS51272"/>
    </source>
</evidence>
<evidence type="ECO:0000256" key="2">
    <source>
        <dbReference type="SAM" id="MobiDB-lite"/>
    </source>
</evidence>
<feature type="region of interest" description="Disordered" evidence="2">
    <location>
        <begin position="2375"/>
        <end position="2433"/>
    </location>
</feature>
<dbReference type="InterPro" id="IPR047589">
    <property type="entry name" value="DUF11_rpt"/>
</dbReference>
<feature type="compositionally biased region" description="Gly residues" evidence="2">
    <location>
        <begin position="2401"/>
        <end position="2419"/>
    </location>
</feature>
<dbReference type="InterPro" id="IPR003961">
    <property type="entry name" value="FN3_dom"/>
</dbReference>
<comment type="caution">
    <text evidence="6">The sequence shown here is derived from an EMBL/GenBank/DDBJ whole genome shotgun (WGS) entry which is preliminary data.</text>
</comment>
<feature type="domain" description="Fibronectin type-III" evidence="4">
    <location>
        <begin position="1229"/>
        <end position="1317"/>
    </location>
</feature>
<evidence type="ECO:0000313" key="6">
    <source>
        <dbReference type="EMBL" id="RUL49804.1"/>
    </source>
</evidence>
<evidence type="ECO:0000313" key="7">
    <source>
        <dbReference type="Proteomes" id="UP000287910"/>
    </source>
</evidence>
<feature type="compositionally biased region" description="Basic and acidic residues" evidence="2">
    <location>
        <begin position="2377"/>
        <end position="2388"/>
    </location>
</feature>
<feature type="domain" description="SLH" evidence="5">
    <location>
        <begin position="2615"/>
        <end position="2678"/>
    </location>
</feature>
<sequence length="2801" mass="309187">MKSKYYKIFSIICTILLVFSTLAPSITFANDGVTRSIELNLSDENRMIESAVGSIQSVNNGTGYPEFYVQYDHMQKSFILNNTLGIDMQTNYVVTWNVKYSENDQSYLYFDQVTLTGGELLSLASVTVPKKEELKQTSLVNNVEDLQSSNLQFIIGGNAAFYHYLNNSSVNLVVKKDSKFPISFFLSGTKNSDPATVENQYLISETIDFTTPSNSLSGYVANLAHVKIEAPTEYVYFSKATQGYGASMAKDIYISKGDYNVNYGDGNYRWNGNVSINGNETLILPEYPTELNVKLNDKYVQYNDPTKVNIDYQVNASNGAFKLEYFQGAAGKVQLMEGEEVIQEFDSNFNSNYLTLDFGDRPTGEYTLLVSMVIGEKTIKGSTTIAYTSPWQELKGTIVIAENAEGNVMKDTVVELYEKAPYGYEKVATERTTATATGNNGEVFIPDAYILKDQPYVFVVKSEQNKVAYIHEFEGQSTNQFHFEASSLKDYQLNTGSLKTLGKALFIGDTNNGQSLIPIEFLTEDWKMSTNISSNLAWYGENNDGSIGYIYYGSLEDAMNIADVKWTTYKPSSKYQNAKLGDMTGKPTYLEFNLFSETNANPFLLLEVTDGNTVYSGEVNVHGKEEVAFGEYSGHITKIDSTSIGTNYRDQFNQGISIYGGEIELTYELKDSSGKTTELTTNSLTNLPLNSALADGSYTLSLFSASTNDVVTLKMEEQPITIGDGTNPPTSTTLDKFYVEKETPYGQVSKYNGGFVNILELVQPAPNVEYYNQVGHFYYSSEEEAYVKGYSNLLDPTKKYIVLVEVRLDTTTALNSIPVIELREMTGEEILAISKENPFEIKDNLKKLTVNAKDGLFDKRQVNLNINLLGNQYLIRYISGYEKIEAYLSPGTYNGAITFEEETTREFIDVPKFELQEDKIITLQTTDLAKIEVVRNNKALPIFGFNPSDSYLHQYPYNSFVTSHHISKRTYNPFSLAVGITDQYDTPWGYVISKATETITQDEQFEFTGEITGEIADVNVYKNYQIQAFLNLSSDDFAVERIYHAVKNPYRTMQALTVEENPIRDYYGLFDNLNEVRPAYIIKDANGNKVLSGISNNYNVNYLNVNLPEELADGTYTLEVNVPTAPRKSLKLEKEFTIGAEQGPFVKISSPSSNFITNNNTVTVEGTATKDATLTVALMQGTNKVDSKIVTSDGTYSVAFDIQQDGDYTVVVTNDTKSASVQFKVDRTAPAKSANIEFTENSDGLTVSWGAVEDAKIYKVEVAENDGDFTERSSQTGVSYLLSNIQPGTTYKVRIIAVDEAGNKSVSEVATKKIAEFITTAITVEDKRKNSFLIIDDTLAIALEGSYKEGYKAKAFITIDGTENEISLTYNETTKKYEGSLKVEAGNKVIESIKGYILDGTNQTEEKTVELNWAVGSTVTGSISDGEPVKDATIRLRGAKASYTTKSNNDGTFTIAGIAPGTYSVSATVNNQTTNLVDSIIVGESVVKEIDEIQVTAYIDPVISFVTSDEKPLPKDNLFVRIDGPNNFVAYGITKDSKFETYGGYSLKNIATGDYKVTVFGAELYKTTEATISFKKGQNDYNVTVDKENIETKDIVIELPNVTKLEAISLYSPSINEKFYYSRIGNYYNYDVTVENNQIVFKDVVVSDDYQLHIMANGYMTYNEMVNLTTGTNFIVNLEQGREISGKVTDAQESPLGFVYVYGYAGNTYYSTKTDGEGEYTLKGLSKTDDVHISVYSQAHLDENKIVPKGEEPVQDYDIQLSKAASMTGKVVDKDLKPMANVSISVSGNGSYGWARTATDGTFSVNGLKDTENYEVQMSSYGYPTLTKENVKAEPIGQFILQKDGDGQFNGEGNHFAVSKTTVVPGEQIEFTLAYRNNGSQTATNVPVTIQLPTELKLIKETVQLNGKPVEVANGVVQIPSVAAGESGKVTFKAQVNEAVSTPSLTATVKVTDDGNLQSATTSVVFITLEAPAQTGSISVKVYGSAKLGSKVEVFANNKLVGQAKVDSKWWYADIKLPVTDSAVEEKFAITAKVTSGNDTVNSKPTEITYTPNVPVIKDVTVKAGWNGNVKLNPYTGVATFAITEHTPLDTTIKFDKDVDTATLTFLGKTYDMKKGTDNTFSFDGNKLGKWTSYGEQLLEVTFKKGDVEITIPLMNIIVLIDPSGFVFEGSMDNRLEGVQAVVETRATSNDPWVQWNAEKFGQINPQVTDENGRYGWDVIQGEWRVIFTKEGYEPYISRVMKVPPAETELNIPMVKIGNPNVSNQVQVSENNLTVTFDRYMNTTNKAKNIKLFEVAASGKVEVAGEVSSIDKKGYKSIDVPEAKETGFVSGDSKGQDGFFEEDNTKLVSKSFTFIPTSVLKPNTDYVLVVSEDMEDTESRKLENKLEFTFKTAPSSTTDPGTGGNTGGNNGGGSGGNTGGTTPEPTPNNEDAEGVTVVKDQDVTKQVNDTNSKEVIVNIPALTTENTSVKVEVSPTTLKLISDSGKPFVLTSGELSLKVPKKILSDIAQNKTDKVQFKVELVQDGKIPGAGNVISNVYEFSITKEENGKVTKITNFSDYIEVSLPVNQSQVKDPNKTAAYYVNEQTNQLEYVSSKFKNGTLTFKTNHFSKFVVIENNNTFKDITNSWAKNYIESLASKTLIKGKAEDLFAPNDQITRAEFAVLLARTLNLPKQEYEKIFLDVNEKMTWSVYEIEAANRAGIVFGLGGKFNPNENISRQEMASMIIRAIKYVNPTALEDVTANVIFADEAKIANFAKESVSLAAGLGIISGINTNDKVIFEPTENATREQTATMLYFMLEKF</sequence>
<dbReference type="Pfam" id="PF13620">
    <property type="entry name" value="CarboxypepD_reg"/>
    <property type="match status" value="2"/>
</dbReference>
<evidence type="ECO:0000256" key="1">
    <source>
        <dbReference type="ARBA" id="ARBA00022729"/>
    </source>
</evidence>
<dbReference type="Proteomes" id="UP000287910">
    <property type="component" value="Unassembled WGS sequence"/>
</dbReference>
<keyword evidence="1 3" id="KW-0732">Signal</keyword>
<dbReference type="Gene3D" id="2.60.40.10">
    <property type="entry name" value="Immunoglobulins"/>
    <property type="match status" value="3"/>
</dbReference>
<dbReference type="RefSeq" id="WP_126659940.1">
    <property type="nucleotide sequence ID" value="NZ_RYYR01000023.1"/>
</dbReference>
<dbReference type="InterPro" id="IPR008969">
    <property type="entry name" value="CarboxyPept-like_regulatory"/>
</dbReference>
<name>A0A3S0RUG2_9BACI</name>
<reference evidence="6 7" key="1">
    <citation type="submission" date="2018-12" db="EMBL/GenBank/DDBJ databases">
        <title>Lysinibacillus antri sp. nov., isolated from a cave soil.</title>
        <authorList>
            <person name="Narsing Rao M.P."/>
            <person name="Zhang H."/>
            <person name="Dong Z.-Y."/>
            <person name="Niu X.-K."/>
            <person name="Zhang K."/>
            <person name="Fang B.-Z."/>
            <person name="Kang Y.-Q."/>
            <person name="Xiao M."/>
            <person name="Li W.-J."/>
        </authorList>
    </citation>
    <scope>NUCLEOTIDE SEQUENCE [LARGE SCALE GENOMIC DNA]</scope>
    <source>
        <strain evidence="6 7">SYSU K30002</strain>
    </source>
</reference>
<proteinExistence type="predicted"/>
<dbReference type="InterPro" id="IPR001119">
    <property type="entry name" value="SLH_dom"/>
</dbReference>
<dbReference type="EMBL" id="RYYR01000023">
    <property type="protein sequence ID" value="RUL49804.1"/>
    <property type="molecule type" value="Genomic_DNA"/>
</dbReference>
<dbReference type="InterPro" id="IPR036116">
    <property type="entry name" value="FN3_sf"/>
</dbReference>
<dbReference type="InterPro" id="IPR013783">
    <property type="entry name" value="Ig-like_fold"/>
</dbReference>
<dbReference type="SMART" id="SM00060">
    <property type="entry name" value="FN3"/>
    <property type="match status" value="1"/>
</dbReference>
<dbReference type="NCBIfam" id="TIGR01451">
    <property type="entry name" value="B_ant_repeat"/>
    <property type="match status" value="1"/>
</dbReference>
<dbReference type="SUPFAM" id="SSF49464">
    <property type="entry name" value="Carboxypeptidase regulatory domain-like"/>
    <property type="match status" value="3"/>
</dbReference>
<protein>
    <submittedName>
        <fullName evidence="6">DUF11 domain-containing protein</fullName>
    </submittedName>
</protein>
<dbReference type="Gene3D" id="2.60.40.1120">
    <property type="entry name" value="Carboxypeptidase-like, regulatory domain"/>
    <property type="match status" value="2"/>
</dbReference>
<dbReference type="CDD" id="cd00063">
    <property type="entry name" value="FN3"/>
    <property type="match status" value="1"/>
</dbReference>
<dbReference type="Pfam" id="PF01345">
    <property type="entry name" value="DUF11"/>
    <property type="match status" value="1"/>
</dbReference>
<dbReference type="SUPFAM" id="SSF49265">
    <property type="entry name" value="Fibronectin type III"/>
    <property type="match status" value="1"/>
</dbReference>
<feature type="domain" description="SLH" evidence="5">
    <location>
        <begin position="2680"/>
        <end position="2738"/>
    </location>
</feature>